<accession>A0A165EIJ6</accession>
<evidence type="ECO:0000256" key="7">
    <source>
        <dbReference type="SAM" id="Phobius"/>
    </source>
</evidence>
<protein>
    <submittedName>
        <fullName evidence="9">MFS transporter</fullName>
    </submittedName>
</protein>
<dbReference type="PANTHER" id="PTHR23513:SF6">
    <property type="entry name" value="MAJOR FACILITATOR SUPERFAMILY ASSOCIATED DOMAIN-CONTAINING PROTEIN"/>
    <property type="match status" value="1"/>
</dbReference>
<feature type="transmembrane region" description="Helical" evidence="7">
    <location>
        <begin position="374"/>
        <end position="391"/>
    </location>
</feature>
<evidence type="ECO:0000256" key="1">
    <source>
        <dbReference type="ARBA" id="ARBA00004651"/>
    </source>
</evidence>
<dbReference type="KEGG" id="bcau:I6G59_04815"/>
<dbReference type="AlphaFoldDB" id="A0A165EIJ6"/>
<feature type="transmembrane region" description="Helical" evidence="7">
    <location>
        <begin position="349"/>
        <end position="368"/>
    </location>
</feature>
<dbReference type="PANTHER" id="PTHR23513">
    <property type="entry name" value="INTEGRAL MEMBRANE EFFLUX PROTEIN-RELATED"/>
    <property type="match status" value="1"/>
</dbReference>
<keyword evidence="2" id="KW-0813">Transport</keyword>
<name>A0A165EIJ6_9MICO</name>
<feature type="transmembrane region" description="Helical" evidence="7">
    <location>
        <begin position="308"/>
        <end position="329"/>
    </location>
</feature>
<dbReference type="Pfam" id="PF05977">
    <property type="entry name" value="MFS_3"/>
    <property type="match status" value="1"/>
</dbReference>
<evidence type="ECO:0000313" key="11">
    <source>
        <dbReference type="Proteomes" id="UP000076612"/>
    </source>
</evidence>
<reference evidence="10 13" key="4">
    <citation type="submission" date="2020-12" db="EMBL/GenBank/DDBJ databases">
        <title>FDA dAtabase for Regulatory Grade micrObial Sequences (FDA-ARGOS): Supporting development and validation of Infectious Disease Dx tests.</title>
        <authorList>
            <person name="Sproer C."/>
            <person name="Gronow S."/>
            <person name="Severitt S."/>
            <person name="Schroder I."/>
            <person name="Tallon L."/>
            <person name="Sadzewicz L."/>
            <person name="Zhao X."/>
            <person name="Boylan J."/>
            <person name="Ott S."/>
            <person name="Bowen H."/>
            <person name="Vavikolanu K."/>
            <person name="Mehta A."/>
            <person name="Aluvathingal J."/>
            <person name="Nadendla S."/>
            <person name="Lowell S."/>
            <person name="Myers T."/>
            <person name="Yan Y."/>
            <person name="Sichtig H."/>
        </authorList>
    </citation>
    <scope>NUCLEOTIDE SEQUENCE [LARGE SCALE GENOMIC DNA]</scope>
    <source>
        <strain evidence="10 13">FDAARGOS_902</strain>
    </source>
</reference>
<reference evidence="11" key="1">
    <citation type="submission" date="2016-01" db="EMBL/GenBank/DDBJ databases">
        <title>Draft genome of Chromobacterium sp. F49.</title>
        <authorList>
            <person name="Hong K.W."/>
        </authorList>
    </citation>
    <scope>NUCLEOTIDE SEQUENCE [LARGE SCALE GENOMIC DNA]</scope>
    <source>
        <strain evidence="11">M40</strain>
    </source>
</reference>
<reference evidence="9 12" key="3">
    <citation type="submission" date="2017-04" db="EMBL/GenBank/DDBJ databases">
        <title>Kefir bacterial isolates.</title>
        <authorList>
            <person name="Kim Y."/>
            <person name="Blasche S."/>
            <person name="Patil K.R."/>
        </authorList>
    </citation>
    <scope>NUCLEOTIDE SEQUENCE [LARGE SCALE GENOMIC DNA]</scope>
    <source>
        <strain evidence="9 12">OG2</strain>
    </source>
</reference>
<keyword evidence="4 7" id="KW-0812">Transmembrane</keyword>
<evidence type="ECO:0000256" key="5">
    <source>
        <dbReference type="ARBA" id="ARBA00022989"/>
    </source>
</evidence>
<dbReference type="Gene3D" id="1.20.1250.20">
    <property type="entry name" value="MFS general substrate transporter like domains"/>
    <property type="match status" value="1"/>
</dbReference>
<dbReference type="EMBL" id="NCWY01000001">
    <property type="protein sequence ID" value="PAK97313.1"/>
    <property type="molecule type" value="Genomic_DNA"/>
</dbReference>
<dbReference type="EMBL" id="CP065682">
    <property type="protein sequence ID" value="QPS34644.1"/>
    <property type="molecule type" value="Genomic_DNA"/>
</dbReference>
<feature type="transmembrane region" description="Helical" evidence="7">
    <location>
        <begin position="79"/>
        <end position="106"/>
    </location>
</feature>
<feature type="transmembrane region" description="Helical" evidence="7">
    <location>
        <begin position="39"/>
        <end position="58"/>
    </location>
</feature>
<evidence type="ECO:0000313" key="12">
    <source>
        <dbReference type="Proteomes" id="UP000216867"/>
    </source>
</evidence>
<dbReference type="Proteomes" id="UP000594979">
    <property type="component" value="Chromosome"/>
</dbReference>
<proteinExistence type="predicted"/>
<feature type="transmembrane region" description="Helical" evidence="7">
    <location>
        <begin position="255"/>
        <end position="276"/>
    </location>
</feature>
<dbReference type="EMBL" id="LQQR01000001">
    <property type="protein sequence ID" value="KZE24502.1"/>
    <property type="molecule type" value="Genomic_DNA"/>
</dbReference>
<comment type="subcellular location">
    <subcellularLocation>
        <location evidence="1">Cell membrane</location>
        <topology evidence="1">Multi-pass membrane protein</topology>
    </subcellularLocation>
</comment>
<evidence type="ECO:0000313" key="9">
    <source>
        <dbReference type="EMBL" id="PAK97313.1"/>
    </source>
</evidence>
<dbReference type="GO" id="GO:0005886">
    <property type="term" value="C:plasma membrane"/>
    <property type="evidence" value="ECO:0007669"/>
    <property type="project" value="UniProtKB-SubCell"/>
</dbReference>
<sequence length="411" mass="41827">MRASFRWLWTSAGTANLGDGITVIALPLIALAADAPPGHVALVTVAATIAWPIFGLHAGWIVDTVSPAKLLIAVNAMRVLALTALLIAIAADFAVYAFTIAAAFAYGLAETLVDTALIATVPRTVDPGRLTAANSRLEATINVANQLAGPPLAGLLIGLSSLAAAASGAGLYAMSALAAVGLALTLQRGGNPGRESGAALPLRVREGMRFLWNHRLQRELTLLTAAMSVVWGAWTSTFVLYAVAPGPLGLSPEAYGLLLTGMAVGGIAASMLTFRLERLLSPAVLLFVDTVGTVGLVLPAALGAPVPVIAVGIILAGSGATVWRIIVAIVRQQATPPDLLGRVYSASRVISWGALPLGASLAAVGVTTLGMQPVLWIASGVAVAVSLWFAARLPMTAPLINAAASEADGNG</sequence>
<feature type="transmembrane region" description="Helical" evidence="7">
    <location>
        <begin position="7"/>
        <end position="33"/>
    </location>
</feature>
<feature type="transmembrane region" description="Helical" evidence="7">
    <location>
        <begin position="155"/>
        <end position="184"/>
    </location>
</feature>
<dbReference type="RefSeq" id="WP_009380142.1">
    <property type="nucleotide sequence ID" value="NZ_CBDRLP010000002.1"/>
</dbReference>
<evidence type="ECO:0000256" key="3">
    <source>
        <dbReference type="ARBA" id="ARBA00022475"/>
    </source>
</evidence>
<evidence type="ECO:0000256" key="2">
    <source>
        <dbReference type="ARBA" id="ARBA00022448"/>
    </source>
</evidence>
<dbReference type="CDD" id="cd06173">
    <property type="entry name" value="MFS_MefA_like"/>
    <property type="match status" value="1"/>
</dbReference>
<reference evidence="8" key="2">
    <citation type="submission" date="2016-01" db="EMBL/GenBank/DDBJ databases">
        <authorList>
            <person name="Hong K.W."/>
        </authorList>
    </citation>
    <scope>NUCLEOTIDE SEQUENCE</scope>
    <source>
        <strain evidence="8">M40</strain>
    </source>
</reference>
<feature type="transmembrane region" description="Helical" evidence="7">
    <location>
        <begin position="283"/>
        <end position="302"/>
    </location>
</feature>
<organism evidence="9 12">
    <name type="scientific">Brevibacterium casei</name>
    <dbReference type="NCBI Taxonomy" id="33889"/>
    <lineage>
        <taxon>Bacteria</taxon>
        <taxon>Bacillati</taxon>
        <taxon>Actinomycetota</taxon>
        <taxon>Actinomycetes</taxon>
        <taxon>Micrococcales</taxon>
        <taxon>Brevibacteriaceae</taxon>
        <taxon>Brevibacterium</taxon>
    </lineage>
</organism>
<evidence type="ECO:0000313" key="13">
    <source>
        <dbReference type="Proteomes" id="UP000594979"/>
    </source>
</evidence>
<dbReference type="Proteomes" id="UP000076612">
    <property type="component" value="Unassembled WGS sequence"/>
</dbReference>
<keyword evidence="3" id="KW-1003">Cell membrane</keyword>
<dbReference type="STRING" id="33889.AVW13_00245"/>
<evidence type="ECO:0000256" key="6">
    <source>
        <dbReference type="ARBA" id="ARBA00023136"/>
    </source>
</evidence>
<dbReference type="Proteomes" id="UP000216867">
    <property type="component" value="Unassembled WGS sequence"/>
</dbReference>
<keyword evidence="5 7" id="KW-1133">Transmembrane helix</keyword>
<feature type="transmembrane region" description="Helical" evidence="7">
    <location>
        <begin position="220"/>
        <end position="243"/>
    </location>
</feature>
<keyword evidence="6 7" id="KW-0472">Membrane</keyword>
<evidence type="ECO:0000313" key="8">
    <source>
        <dbReference type="EMBL" id="KZE24502.1"/>
    </source>
</evidence>
<evidence type="ECO:0000313" key="10">
    <source>
        <dbReference type="EMBL" id="QPS34644.1"/>
    </source>
</evidence>
<dbReference type="InterPro" id="IPR036259">
    <property type="entry name" value="MFS_trans_sf"/>
</dbReference>
<gene>
    <name evidence="8" type="ORF">AVW13_00245</name>
    <name evidence="9" type="ORF">B8X04_01665</name>
    <name evidence="10" type="ORF">I6G59_04815</name>
</gene>
<dbReference type="InterPro" id="IPR010290">
    <property type="entry name" value="TM_effector"/>
</dbReference>
<dbReference type="SUPFAM" id="SSF103473">
    <property type="entry name" value="MFS general substrate transporter"/>
    <property type="match status" value="1"/>
</dbReference>
<evidence type="ECO:0000256" key="4">
    <source>
        <dbReference type="ARBA" id="ARBA00022692"/>
    </source>
</evidence>